<sequence>MHADKWRRKTVPSIRVPSPLPIPNASTEDTDTMESKKPRAFSKALRSLSNSSMESLSHSPSRSSTNTRRLQKTHSGSGSMIDRIHRRVSSHSPISASPPDLSSTPVELPYAAMEIIQHGPLKADISLLKARSEYLVLTDHCLVKFGNLEAAKGVFPQLGQPQPVSKRSSTIYHTNKPTASELRLEIPLRSIVAAFNEEGSSPRFGIEVWWASQWPKLSYAKMQLFFSLPHDRDEWLAEIQRACRLSLRRSPAHSLVPDNLKARINHIVETYEPTAPDGSTKILTFPVAKRIIGLPQKSSSTEEAQHLVDSSSFYVVLGPCMCYFLEVLKADCITPAGDLRVKVQSFGTVTITRFKASVASQEQRFVMSFRLPFGRETRLELASIHYRRIIETMTKLDRELKPMWPQHLQQAIFDVKGLPPPLQLTSGNDLGGLQRSLNAYCAAFHAQVPRWTIEWDAQAQAAFRLLPSGGSAYSPLQLLAVFRALRYNSYFKALSFRNVDLSSLIGKHDFSQYGDSVVYNSLNAMSGNLLSPSDIEDLANLLVLDHTYLRKLEIATCGLGDAGLSKVWTGIAGQAASLEVLDTSDNQGTVKFEIIHHSLSELRAIKKLKIAGNTRLHPDIPLFDEAALNFWTLEELDLSGIALNDATVNLLAKYLRLPSSSDLRVLRLNNCGLSGEQVAQLFWEMGQARKMTVYINANRLDEGIDNLCEAISCGFGPWSLFVEMVEFSLEMSYIKLLRALTVNKTIECLSLAGTATIDSASEETCEAVSDFFSDNDTVRFLDLSGFESKLDEGHLGQDFSRALSGLRSNTRIEHLRIRSQMLNVNIGDLAEAISANKTLHSLDCEGNGFNLSNFRHLVRHMADNATIRYFSAFEDRDLLQTIQKSIDKAVQAATSTRRQSMISIFRADKVPQTVSQPLTQQLREGWEDAAQTLQQILTRNRLLFQEGQDGRHESGEQASLHDVVGDAVFAKDFGGLARRASESPRVTGRYGSGNLQKRASTISLATSMTRLLPDSTTQGVRSYSFVSSDEAGSLAVDSQSTGSALPTPPELESPVDREYSLGNQQDEGAGGALSPDYDYSFTDAQDADFGLEIKAHRRFWSDEAGCIEEEDNGIQINERRA</sequence>
<feature type="compositionally biased region" description="Basic residues" evidence="1">
    <location>
        <begin position="1"/>
        <end position="10"/>
    </location>
</feature>
<dbReference type="Pfam" id="PF25353">
    <property type="entry name" value="PH_2nd_LRR"/>
    <property type="match status" value="1"/>
</dbReference>
<organism evidence="3 4">
    <name type="scientific">Cylindrodendrum hubeiense</name>
    <dbReference type="NCBI Taxonomy" id="595255"/>
    <lineage>
        <taxon>Eukaryota</taxon>
        <taxon>Fungi</taxon>
        <taxon>Dikarya</taxon>
        <taxon>Ascomycota</taxon>
        <taxon>Pezizomycotina</taxon>
        <taxon>Sordariomycetes</taxon>
        <taxon>Hypocreomycetidae</taxon>
        <taxon>Hypocreales</taxon>
        <taxon>Nectriaceae</taxon>
        <taxon>Cylindrodendrum</taxon>
    </lineage>
</organism>
<keyword evidence="4" id="KW-1185">Reference proteome</keyword>
<feature type="region of interest" description="Disordered" evidence="1">
    <location>
        <begin position="1"/>
        <end position="83"/>
    </location>
</feature>
<evidence type="ECO:0000256" key="1">
    <source>
        <dbReference type="SAM" id="MobiDB-lite"/>
    </source>
</evidence>
<dbReference type="InterPro" id="IPR057334">
    <property type="entry name" value="PH_2nd_LRR"/>
</dbReference>
<dbReference type="SUPFAM" id="SSF52047">
    <property type="entry name" value="RNI-like"/>
    <property type="match status" value="1"/>
</dbReference>
<feature type="domain" description="LRR-containing protein second PH" evidence="2">
    <location>
        <begin position="284"/>
        <end position="408"/>
    </location>
</feature>
<evidence type="ECO:0000313" key="4">
    <source>
        <dbReference type="Proteomes" id="UP000722485"/>
    </source>
</evidence>
<gene>
    <name evidence="3" type="ORF">G7Z17_g4893</name>
</gene>
<dbReference type="AlphaFoldDB" id="A0A9P5HDZ2"/>
<dbReference type="Proteomes" id="UP000722485">
    <property type="component" value="Unassembled WGS sequence"/>
</dbReference>
<dbReference type="InterPro" id="IPR032675">
    <property type="entry name" value="LRR_dom_sf"/>
</dbReference>
<dbReference type="OrthoDB" id="120976at2759"/>
<dbReference type="InterPro" id="IPR050637">
    <property type="entry name" value="NLRP_innate_immun_reg"/>
</dbReference>
<comment type="caution">
    <text evidence="3">The sequence shown here is derived from an EMBL/GenBank/DDBJ whole genome shotgun (WGS) entry which is preliminary data.</text>
</comment>
<accession>A0A9P5HDZ2</accession>
<dbReference type="PANTHER" id="PTHR45690">
    <property type="entry name" value="NACHT, LRR AND PYD DOMAINS-CONTAINING PROTEIN 12"/>
    <property type="match status" value="1"/>
</dbReference>
<reference evidence="3" key="1">
    <citation type="submission" date="2020-03" db="EMBL/GenBank/DDBJ databases">
        <title>Draft Genome Sequence of Cylindrodendrum hubeiense.</title>
        <authorList>
            <person name="Buettner E."/>
            <person name="Kellner H."/>
        </authorList>
    </citation>
    <scope>NUCLEOTIDE SEQUENCE</scope>
    <source>
        <strain evidence="3">IHI 201604</strain>
    </source>
</reference>
<dbReference type="PANTHER" id="PTHR45690:SF4">
    <property type="entry name" value="NACHT, LRR AND PYD DOMAINS-CONTAINING PROTEIN 10"/>
    <property type="match status" value="1"/>
</dbReference>
<evidence type="ECO:0000313" key="3">
    <source>
        <dbReference type="EMBL" id="KAF7551570.1"/>
    </source>
</evidence>
<dbReference type="Gene3D" id="3.80.10.10">
    <property type="entry name" value="Ribonuclease Inhibitor"/>
    <property type="match status" value="1"/>
</dbReference>
<feature type="compositionally biased region" description="Low complexity" evidence="1">
    <location>
        <begin position="45"/>
        <end position="68"/>
    </location>
</feature>
<dbReference type="GO" id="GO:0005737">
    <property type="term" value="C:cytoplasm"/>
    <property type="evidence" value="ECO:0007669"/>
    <property type="project" value="TreeGrafter"/>
</dbReference>
<name>A0A9P5HDZ2_9HYPO</name>
<proteinExistence type="predicted"/>
<dbReference type="EMBL" id="JAANBB010000075">
    <property type="protein sequence ID" value="KAF7551570.1"/>
    <property type="molecule type" value="Genomic_DNA"/>
</dbReference>
<protein>
    <recommendedName>
        <fullName evidence="2">LRR-containing protein second PH domain-containing protein</fullName>
    </recommendedName>
</protein>
<evidence type="ECO:0000259" key="2">
    <source>
        <dbReference type="Pfam" id="PF25353"/>
    </source>
</evidence>
<feature type="region of interest" description="Disordered" evidence="1">
    <location>
        <begin position="1035"/>
        <end position="1056"/>
    </location>
</feature>